<feature type="coiled-coil region" evidence="4">
    <location>
        <begin position="208"/>
        <end position="235"/>
    </location>
</feature>
<dbReference type="PANTHER" id="PTHR21373">
    <property type="entry name" value="GLUCOSE REPRESSIBLE PROTEIN MAK10"/>
    <property type="match status" value="1"/>
</dbReference>
<gene>
    <name evidence="8" type="ORF">FA10DRAFT_265428</name>
</gene>
<dbReference type="Proteomes" id="UP000245768">
    <property type="component" value="Unassembled WGS sequence"/>
</dbReference>
<evidence type="ECO:0000259" key="6">
    <source>
        <dbReference type="Pfam" id="PF04112"/>
    </source>
</evidence>
<dbReference type="RefSeq" id="XP_025378778.1">
    <property type="nucleotide sequence ID" value="XM_025521054.1"/>
</dbReference>
<proteinExistence type="inferred from homology"/>
<dbReference type="AlphaFoldDB" id="A0A316YPW8"/>
<feature type="domain" description="NAA35-like TPR repeats" evidence="7">
    <location>
        <begin position="393"/>
        <end position="589"/>
    </location>
</feature>
<dbReference type="InterPro" id="IPR057983">
    <property type="entry name" value="NAA35-like_N"/>
</dbReference>
<keyword evidence="3" id="KW-0963">Cytoplasm</keyword>
<evidence type="ECO:0000256" key="3">
    <source>
        <dbReference type="ARBA" id="ARBA00022490"/>
    </source>
</evidence>
<comment type="similarity">
    <text evidence="2">Belongs to the MAK10 family.</text>
</comment>
<protein>
    <submittedName>
        <fullName evidence="8">Mak10-domain-containing protein</fullName>
    </submittedName>
</protein>
<keyword evidence="4" id="KW-0175">Coiled coil</keyword>
<dbReference type="InterPro" id="IPR007244">
    <property type="entry name" value="Naa35_N"/>
</dbReference>
<comment type="subcellular location">
    <subcellularLocation>
        <location evidence="1">Cytoplasm</location>
    </subcellularLocation>
</comment>
<dbReference type="GO" id="GO:0031417">
    <property type="term" value="C:NatC complex"/>
    <property type="evidence" value="ECO:0007669"/>
    <property type="project" value="InterPro"/>
</dbReference>
<dbReference type="InterPro" id="IPR057982">
    <property type="entry name" value="TPR_NAA35"/>
</dbReference>
<feature type="region of interest" description="Disordered" evidence="5">
    <location>
        <begin position="449"/>
        <end position="468"/>
    </location>
</feature>
<evidence type="ECO:0000313" key="9">
    <source>
        <dbReference type="Proteomes" id="UP000245768"/>
    </source>
</evidence>
<dbReference type="GeneID" id="37042970"/>
<feature type="compositionally biased region" description="Basic and acidic residues" evidence="5">
    <location>
        <begin position="449"/>
        <end position="459"/>
    </location>
</feature>
<dbReference type="Pfam" id="PF25789">
    <property type="entry name" value="TPR_NAA35"/>
    <property type="match status" value="1"/>
</dbReference>
<sequence>MEDQAPSLGYWMEDQDQLEDHSNGSPEYTDVSDTLFAHLKDLQEGQMVFNPSFTLEQSMAAIQITDPRMDVGIHPPPENLVADSDKLPSGAALAVAFDPIANLSAADVCWIMDRALACEAAWHQGATLQQTIHTCLYIYATARIHPKAPGPVPALVGKVLRPFVIALLKSIGLAWDELVKDHVADLEDFSAEKAGVSLLEEVPPSEAIIGLDEAITFLEENLNEQEEALSSLDRKSMIKRLHLRRQILAFFYTFALATSSPTSSHQEPPLLPSIGAFTVDALDLLDRLEPGKADNCLGFMSPALADAPSPRALAAFDPNHSRRLATMGCNDGSASMPPPHPISLGTPKETSTFWRRTITDMEEAYWFHSSFGWRTWKTFLTSRAIRSQRWPRCAYVRSLFQSIICTGHVIGLNRTLDDLSDDFLRDLAGVPIDALKRLADEAFEEEVRERQAADRRDATGARSQQQANRQMDVAGQLAWFLGRLPGHLVEHLNILAQTRARGHRNLCKSYAGLVRLSEEAGVLGDTLARLLAGREGPQLDGNLLRAALQTLILDVVIQIVMAGLELELHRCEEYAVTYWVAAWAASERHTVLSALAVEAQQPSSFIIDDETKNELASSLADQAAVLEMLEKAFRGMFELCFDFPRSTTERYPWLPDEEDMHLLEGFAVPPEVTRRRLEGTPFLERDAFYRRFHWLSDRRRDGSATEDREVARLWTSFVSDSVQLQSEPSRDRAAKLLQEAASLCEDLHQAASEHEAFLPGLRYTLEHLAQRCQAHEVLPSQLDFKNSPHPWFPFINDNVQGPP</sequence>
<dbReference type="STRING" id="215250.A0A316YPW8"/>
<dbReference type="PANTHER" id="PTHR21373:SF0">
    <property type="entry name" value="N-ALPHA-ACETYLTRANSFERASE 35, NATC AUXILIARY SUBUNIT"/>
    <property type="match status" value="1"/>
</dbReference>
<feature type="domain" description="NAA35-like N-terminal" evidence="6">
    <location>
        <begin position="44"/>
        <end position="207"/>
    </location>
</feature>
<dbReference type="Pfam" id="PF04112">
    <property type="entry name" value="Mak10"/>
    <property type="match status" value="1"/>
</dbReference>
<name>A0A316YPW8_9BASI</name>
<evidence type="ECO:0000313" key="8">
    <source>
        <dbReference type="EMBL" id="PWN91580.1"/>
    </source>
</evidence>
<reference evidence="8 9" key="1">
    <citation type="journal article" date="2018" name="Mol. Biol. Evol.">
        <title>Broad Genomic Sampling Reveals a Smut Pathogenic Ancestry of the Fungal Clade Ustilaginomycotina.</title>
        <authorList>
            <person name="Kijpornyongpan T."/>
            <person name="Mondo S.J."/>
            <person name="Barry K."/>
            <person name="Sandor L."/>
            <person name="Lee J."/>
            <person name="Lipzen A."/>
            <person name="Pangilinan J."/>
            <person name="LaButti K."/>
            <person name="Hainaut M."/>
            <person name="Henrissat B."/>
            <person name="Grigoriev I.V."/>
            <person name="Spatafora J.W."/>
            <person name="Aime M.C."/>
        </authorList>
    </citation>
    <scope>NUCLEOTIDE SEQUENCE [LARGE SCALE GENOMIC DNA]</scope>
    <source>
        <strain evidence="8 9">MCA 4198</strain>
    </source>
</reference>
<evidence type="ECO:0000256" key="4">
    <source>
        <dbReference type="SAM" id="Coils"/>
    </source>
</evidence>
<evidence type="ECO:0000256" key="2">
    <source>
        <dbReference type="ARBA" id="ARBA00006289"/>
    </source>
</evidence>
<accession>A0A316YPW8</accession>
<dbReference type="EMBL" id="KZ819635">
    <property type="protein sequence ID" value="PWN91580.1"/>
    <property type="molecule type" value="Genomic_DNA"/>
</dbReference>
<keyword evidence="9" id="KW-1185">Reference proteome</keyword>
<dbReference type="InParanoid" id="A0A316YPW8"/>
<evidence type="ECO:0000256" key="1">
    <source>
        <dbReference type="ARBA" id="ARBA00004496"/>
    </source>
</evidence>
<evidence type="ECO:0000259" key="7">
    <source>
        <dbReference type="Pfam" id="PF25789"/>
    </source>
</evidence>
<evidence type="ECO:0000256" key="5">
    <source>
        <dbReference type="SAM" id="MobiDB-lite"/>
    </source>
</evidence>
<organism evidence="8 9">
    <name type="scientific">Acaromyces ingoldii</name>
    <dbReference type="NCBI Taxonomy" id="215250"/>
    <lineage>
        <taxon>Eukaryota</taxon>
        <taxon>Fungi</taxon>
        <taxon>Dikarya</taxon>
        <taxon>Basidiomycota</taxon>
        <taxon>Ustilaginomycotina</taxon>
        <taxon>Exobasidiomycetes</taxon>
        <taxon>Exobasidiales</taxon>
        <taxon>Cryptobasidiaceae</taxon>
        <taxon>Acaromyces</taxon>
    </lineage>
</organism>
<dbReference type="OrthoDB" id="269405at2759"/>